<dbReference type="Proteomes" id="UP000749471">
    <property type="component" value="Unassembled WGS sequence"/>
</dbReference>
<sequence length="81" mass="9981">MGNNDYLSEEEQFKEILNNEEISRIKDPELRNIRFKYWNLLHQTFLDEQRIPDSMLGKEFDKIKAEEKKELDEYRQRSNKD</sequence>
<evidence type="ECO:0000313" key="2">
    <source>
        <dbReference type="Proteomes" id="UP000749471"/>
    </source>
</evidence>
<keyword evidence="2" id="KW-1185">Reference proteome</keyword>
<accession>A0ABS6EA53</accession>
<protein>
    <submittedName>
        <fullName evidence="1">Uncharacterized protein</fullName>
    </submittedName>
</protein>
<name>A0ABS6EA53_9FIRM</name>
<proteinExistence type="predicted"/>
<gene>
    <name evidence="1" type="ORF">KQI42_17500</name>
</gene>
<dbReference type="RefSeq" id="WP_216521658.1">
    <property type="nucleotide sequence ID" value="NZ_JAHLPM010000019.1"/>
</dbReference>
<dbReference type="EMBL" id="JAHLPM010000019">
    <property type="protein sequence ID" value="MBU5439815.1"/>
    <property type="molecule type" value="Genomic_DNA"/>
</dbReference>
<comment type="caution">
    <text evidence="1">The sequence shown here is derived from an EMBL/GenBank/DDBJ whole genome shotgun (WGS) entry which is preliminary data.</text>
</comment>
<organism evidence="1 2">
    <name type="scientific">Tissierella simiarum</name>
    <dbReference type="NCBI Taxonomy" id="2841534"/>
    <lineage>
        <taxon>Bacteria</taxon>
        <taxon>Bacillati</taxon>
        <taxon>Bacillota</taxon>
        <taxon>Tissierellia</taxon>
        <taxon>Tissierellales</taxon>
        <taxon>Tissierellaceae</taxon>
        <taxon>Tissierella</taxon>
    </lineage>
</organism>
<reference evidence="1 2" key="1">
    <citation type="submission" date="2021-06" db="EMBL/GenBank/DDBJ databases">
        <authorList>
            <person name="Sun Q."/>
            <person name="Li D."/>
        </authorList>
    </citation>
    <scope>NUCLEOTIDE SEQUENCE [LARGE SCALE GENOMIC DNA]</scope>
    <source>
        <strain evidence="1 2">MSJ-40</strain>
    </source>
</reference>
<evidence type="ECO:0000313" key="1">
    <source>
        <dbReference type="EMBL" id="MBU5439815.1"/>
    </source>
</evidence>